<sequence length="172" mass="20037">MSIRNNPKKVTEKPFLRKTMSIKKMLDDLKFTFLRNLSKTQKFEILKIKNTTLSFPYCNDNDLSSYDFKCFISRRYLKILPFLLRNLNVGVFRPLKHKPPFSPTTGNYPRLTNHFCSESILLLSSYLYYLSSNFYSQIEPTEVDTITPNPEPDISNLEAHTSQVKSANLPVQ</sequence>
<gene>
    <name evidence="2" type="ORF">FWK35_00002736</name>
</gene>
<name>A0A6G0YX83_APHCR</name>
<evidence type="ECO:0000313" key="2">
    <source>
        <dbReference type="EMBL" id="KAF0762464.1"/>
    </source>
</evidence>
<comment type="caution">
    <text evidence="2">The sequence shown here is derived from an EMBL/GenBank/DDBJ whole genome shotgun (WGS) entry which is preliminary data.</text>
</comment>
<dbReference type="Proteomes" id="UP000478052">
    <property type="component" value="Unassembled WGS sequence"/>
</dbReference>
<feature type="region of interest" description="Disordered" evidence="1">
    <location>
        <begin position="145"/>
        <end position="172"/>
    </location>
</feature>
<keyword evidence="3" id="KW-1185">Reference proteome</keyword>
<dbReference type="AlphaFoldDB" id="A0A6G0YX83"/>
<feature type="compositionally biased region" description="Polar residues" evidence="1">
    <location>
        <begin position="158"/>
        <end position="172"/>
    </location>
</feature>
<evidence type="ECO:0000313" key="3">
    <source>
        <dbReference type="Proteomes" id="UP000478052"/>
    </source>
</evidence>
<accession>A0A6G0YX83</accession>
<organism evidence="2 3">
    <name type="scientific">Aphis craccivora</name>
    <name type="common">Cowpea aphid</name>
    <dbReference type="NCBI Taxonomy" id="307492"/>
    <lineage>
        <taxon>Eukaryota</taxon>
        <taxon>Metazoa</taxon>
        <taxon>Ecdysozoa</taxon>
        <taxon>Arthropoda</taxon>
        <taxon>Hexapoda</taxon>
        <taxon>Insecta</taxon>
        <taxon>Pterygota</taxon>
        <taxon>Neoptera</taxon>
        <taxon>Paraneoptera</taxon>
        <taxon>Hemiptera</taxon>
        <taxon>Sternorrhyncha</taxon>
        <taxon>Aphidomorpha</taxon>
        <taxon>Aphidoidea</taxon>
        <taxon>Aphididae</taxon>
        <taxon>Aphidini</taxon>
        <taxon>Aphis</taxon>
        <taxon>Aphis</taxon>
    </lineage>
</organism>
<dbReference type="EMBL" id="VUJU01002140">
    <property type="protein sequence ID" value="KAF0762464.1"/>
    <property type="molecule type" value="Genomic_DNA"/>
</dbReference>
<protein>
    <submittedName>
        <fullName evidence="2">Nucleic-acid-binding protein</fullName>
    </submittedName>
</protein>
<evidence type="ECO:0000256" key="1">
    <source>
        <dbReference type="SAM" id="MobiDB-lite"/>
    </source>
</evidence>
<reference evidence="2 3" key="1">
    <citation type="submission" date="2019-08" db="EMBL/GenBank/DDBJ databases">
        <title>Whole genome of Aphis craccivora.</title>
        <authorList>
            <person name="Voronova N.V."/>
            <person name="Shulinski R.S."/>
            <person name="Bandarenka Y.V."/>
            <person name="Zhorov D.G."/>
            <person name="Warner D."/>
        </authorList>
    </citation>
    <scope>NUCLEOTIDE SEQUENCE [LARGE SCALE GENOMIC DNA]</scope>
    <source>
        <strain evidence="2">180601</strain>
        <tissue evidence="2">Whole Body</tissue>
    </source>
</reference>
<proteinExistence type="predicted"/>